<name>A0A0R1JTV1_9LACO</name>
<dbReference type="PATRIC" id="fig|1423773.3.peg.2282"/>
<dbReference type="InterPro" id="IPR036390">
    <property type="entry name" value="WH_DNA-bd_sf"/>
</dbReference>
<comment type="caution">
    <text evidence="3">The sequence shown here is derived from an EMBL/GenBank/DDBJ whole genome shotgun (WGS) entry which is preliminary data.</text>
</comment>
<organism evidence="3 4">
    <name type="scientific">Levilactobacillus namurensis DSM 19117</name>
    <dbReference type="NCBI Taxonomy" id="1423773"/>
    <lineage>
        <taxon>Bacteria</taxon>
        <taxon>Bacillati</taxon>
        <taxon>Bacillota</taxon>
        <taxon>Bacilli</taxon>
        <taxon>Lactobacillales</taxon>
        <taxon>Lactobacillaceae</taxon>
        <taxon>Levilactobacillus</taxon>
    </lineage>
</organism>
<sequence length="208" mass="24335">MVSEVKAQLELFFKNWFNKDRKPRQTGQKGLSIIGQRNRLQYIILGLLNQRSQTGYDLTKAFDHEIGEFWQAQHSQIYPMLKRMETDGEITHQDAVTGEKLAKKVYQLTHKGRQKLEAWISEPSPELTATKDEFILKLYFIRSADDPRIPAMIHEQVTLHQAQLDHLHLRMATVFPDQAAIDAAYGHYLILEHAIERETQYLAWLNRH</sequence>
<evidence type="ECO:0000259" key="1">
    <source>
        <dbReference type="Pfam" id="PF03551"/>
    </source>
</evidence>
<dbReference type="InterPro" id="IPR036388">
    <property type="entry name" value="WH-like_DNA-bd_sf"/>
</dbReference>
<evidence type="ECO:0000313" key="3">
    <source>
        <dbReference type="EMBL" id="KRK74475.1"/>
    </source>
</evidence>
<feature type="domain" description="Transcription regulator PadR C-terminal" evidence="2">
    <location>
        <begin position="130"/>
        <end position="207"/>
    </location>
</feature>
<dbReference type="Pfam" id="PF10400">
    <property type="entry name" value="Vir_act_alpha_C"/>
    <property type="match status" value="1"/>
</dbReference>
<reference evidence="3 4" key="1">
    <citation type="journal article" date="2015" name="Genome Announc.">
        <title>Expanding the biotechnology potential of lactobacilli through comparative genomics of 213 strains and associated genera.</title>
        <authorList>
            <person name="Sun Z."/>
            <person name="Harris H.M."/>
            <person name="McCann A."/>
            <person name="Guo C."/>
            <person name="Argimon S."/>
            <person name="Zhang W."/>
            <person name="Yang X."/>
            <person name="Jeffery I.B."/>
            <person name="Cooney J.C."/>
            <person name="Kagawa T.F."/>
            <person name="Liu W."/>
            <person name="Song Y."/>
            <person name="Salvetti E."/>
            <person name="Wrobel A."/>
            <person name="Rasinkangas P."/>
            <person name="Parkhill J."/>
            <person name="Rea M.C."/>
            <person name="O'Sullivan O."/>
            <person name="Ritari J."/>
            <person name="Douillard F.P."/>
            <person name="Paul Ross R."/>
            <person name="Yang R."/>
            <person name="Briner A.E."/>
            <person name="Felis G.E."/>
            <person name="de Vos W.M."/>
            <person name="Barrangou R."/>
            <person name="Klaenhammer T.R."/>
            <person name="Caufield P.W."/>
            <person name="Cui Y."/>
            <person name="Zhang H."/>
            <person name="O'Toole P.W."/>
        </authorList>
    </citation>
    <scope>NUCLEOTIDE SEQUENCE [LARGE SCALE GENOMIC DNA]</scope>
    <source>
        <strain evidence="3 4">DSM 19117</strain>
    </source>
</reference>
<feature type="domain" description="Transcription regulator PadR N-terminal" evidence="1">
    <location>
        <begin position="44"/>
        <end position="117"/>
    </location>
</feature>
<dbReference type="Pfam" id="PF03551">
    <property type="entry name" value="PadR"/>
    <property type="match status" value="1"/>
</dbReference>
<dbReference type="PANTHER" id="PTHR43252:SF6">
    <property type="entry name" value="NEGATIVE TRANSCRIPTION REGULATOR PADR"/>
    <property type="match status" value="1"/>
</dbReference>
<dbReference type="SUPFAM" id="SSF46785">
    <property type="entry name" value="Winged helix' DNA-binding domain"/>
    <property type="match status" value="1"/>
</dbReference>
<accession>A0A0R1JTV1</accession>
<dbReference type="AlphaFoldDB" id="A0A0R1JTV1"/>
<dbReference type="InterPro" id="IPR005149">
    <property type="entry name" value="Tscrpt_reg_PadR_N"/>
</dbReference>
<evidence type="ECO:0000313" key="4">
    <source>
        <dbReference type="Proteomes" id="UP000051162"/>
    </source>
</evidence>
<evidence type="ECO:0000259" key="2">
    <source>
        <dbReference type="Pfam" id="PF10400"/>
    </source>
</evidence>
<dbReference type="Gene3D" id="1.10.10.10">
    <property type="entry name" value="Winged helix-like DNA-binding domain superfamily/Winged helix DNA-binding domain"/>
    <property type="match status" value="1"/>
</dbReference>
<dbReference type="InterPro" id="IPR018309">
    <property type="entry name" value="Tscrpt_reg_PadR_C"/>
</dbReference>
<dbReference type="Proteomes" id="UP000051162">
    <property type="component" value="Unassembled WGS sequence"/>
</dbReference>
<keyword evidence="4" id="KW-1185">Reference proteome</keyword>
<protein>
    <submittedName>
        <fullName evidence="3">Regulator of phenolic acid metabolism PadR</fullName>
    </submittedName>
</protein>
<dbReference type="PANTHER" id="PTHR43252">
    <property type="entry name" value="TRANSCRIPTIONAL REGULATOR YQJI"/>
    <property type="match status" value="1"/>
</dbReference>
<dbReference type="Gene3D" id="6.10.140.190">
    <property type="match status" value="1"/>
</dbReference>
<gene>
    <name evidence="3" type="ORF">FD30_GL002224</name>
</gene>
<proteinExistence type="predicted"/>
<dbReference type="EMBL" id="AZDT01000046">
    <property type="protein sequence ID" value="KRK74475.1"/>
    <property type="molecule type" value="Genomic_DNA"/>
</dbReference>
<dbReference type="STRING" id="1423773.FD30_GL002224"/>